<dbReference type="RefSeq" id="WP_063950803.1">
    <property type="nucleotide sequence ID" value="NZ_LXPS01000037.1"/>
</dbReference>
<evidence type="ECO:0000256" key="5">
    <source>
        <dbReference type="ARBA" id="ARBA00022985"/>
    </source>
</evidence>
<evidence type="ECO:0000313" key="10">
    <source>
        <dbReference type="Proteomes" id="UP000077098"/>
    </source>
</evidence>
<dbReference type="CDD" id="cd04179">
    <property type="entry name" value="DPM_DPG-synthase_like"/>
    <property type="match status" value="1"/>
</dbReference>
<dbReference type="GO" id="GO:0099621">
    <property type="term" value="F:undecaprenyl-phosphate 4-deoxy-4-formamido-L-arabinose transferase activity"/>
    <property type="evidence" value="ECO:0007669"/>
    <property type="project" value="TreeGrafter"/>
</dbReference>
<dbReference type="Gene3D" id="3.90.550.10">
    <property type="entry name" value="Spore Coat Polysaccharide Biosynthesis Protein SpsA, Chain A"/>
    <property type="match status" value="1"/>
</dbReference>
<evidence type="ECO:0000259" key="8">
    <source>
        <dbReference type="Pfam" id="PF00535"/>
    </source>
</evidence>
<dbReference type="PANTHER" id="PTHR48090">
    <property type="entry name" value="UNDECAPRENYL-PHOSPHATE 4-DEOXY-4-FORMAMIDO-L-ARABINOSE TRANSFERASE-RELATED"/>
    <property type="match status" value="1"/>
</dbReference>
<proteinExistence type="predicted"/>
<dbReference type="PANTHER" id="PTHR48090:SF3">
    <property type="entry name" value="UNDECAPRENYL-PHOSPHATE 4-DEOXY-4-FORMAMIDO-L-ARABINOSE TRANSFERASE"/>
    <property type="match status" value="1"/>
</dbReference>
<sequence length="279" mass="30398">MFMQAFRAPFPATSNNVCSAHADGCDGASVKPIPDFAVIVPMHNEEASVGTLVGEIVAACRPVGDFEIVVVDDASSDGTVGAVLSLADDYPMLRLVRHDRQGGQSAAIHSGVQAARAPIVCMLDGDGQNPPDNLPTLLGPLLSATAPQRLGLVAGQRVGRRDTLAKRLSSRFANQLRARILKDGTRDTGCGLKAFRRDAYLALPYFDHHHRYFPALFSRDGWQVAHVDVTHRPRLHGNSHYTNIGRALVGIYDLIGVAWLLRRRKRSNWAETFITETSP</sequence>
<evidence type="ECO:0000256" key="3">
    <source>
        <dbReference type="ARBA" id="ARBA00022679"/>
    </source>
</evidence>
<keyword evidence="5" id="KW-0448">Lipopolysaccharide biosynthesis</keyword>
<dbReference type="InterPro" id="IPR029044">
    <property type="entry name" value="Nucleotide-diphossugar_trans"/>
</dbReference>
<dbReference type="GO" id="GO:0009103">
    <property type="term" value="P:lipopolysaccharide biosynthetic process"/>
    <property type="evidence" value="ECO:0007669"/>
    <property type="project" value="UniProtKB-KW"/>
</dbReference>
<evidence type="ECO:0000256" key="1">
    <source>
        <dbReference type="ARBA" id="ARBA00022475"/>
    </source>
</evidence>
<protein>
    <submittedName>
        <fullName evidence="9">Dolichol-phosphate mannosyltransferase</fullName>
    </submittedName>
</protein>
<evidence type="ECO:0000256" key="2">
    <source>
        <dbReference type="ARBA" id="ARBA00022676"/>
    </source>
</evidence>
<keyword evidence="6" id="KW-1133">Transmembrane helix</keyword>
<organism evidence="9 10">
    <name type="scientific">Agrobacterium tumefaciens</name>
    <dbReference type="NCBI Taxonomy" id="358"/>
    <lineage>
        <taxon>Bacteria</taxon>
        <taxon>Pseudomonadati</taxon>
        <taxon>Pseudomonadota</taxon>
        <taxon>Alphaproteobacteria</taxon>
        <taxon>Hyphomicrobiales</taxon>
        <taxon>Rhizobiaceae</taxon>
        <taxon>Rhizobium/Agrobacterium group</taxon>
        <taxon>Agrobacterium</taxon>
        <taxon>Agrobacterium tumefaciens complex</taxon>
    </lineage>
</organism>
<dbReference type="FunFam" id="3.90.550.10:FF:000170">
    <property type="entry name" value="Dolichol-phosphate mannosyltransferase"/>
    <property type="match status" value="1"/>
</dbReference>
<dbReference type="SUPFAM" id="SSF53448">
    <property type="entry name" value="Nucleotide-diphospho-sugar transferases"/>
    <property type="match status" value="1"/>
</dbReference>
<dbReference type="AlphaFoldDB" id="A0A176X271"/>
<keyword evidence="3 9" id="KW-0808">Transferase</keyword>
<dbReference type="Pfam" id="PF00535">
    <property type="entry name" value="Glycos_transf_2"/>
    <property type="match status" value="1"/>
</dbReference>
<dbReference type="GO" id="GO:0005886">
    <property type="term" value="C:plasma membrane"/>
    <property type="evidence" value="ECO:0007669"/>
    <property type="project" value="TreeGrafter"/>
</dbReference>
<name>A0A176X271_AGRTU</name>
<evidence type="ECO:0000256" key="7">
    <source>
        <dbReference type="ARBA" id="ARBA00023136"/>
    </source>
</evidence>
<evidence type="ECO:0000313" key="9">
    <source>
        <dbReference type="EMBL" id="OAE39565.1"/>
    </source>
</evidence>
<evidence type="ECO:0000256" key="6">
    <source>
        <dbReference type="ARBA" id="ARBA00022989"/>
    </source>
</evidence>
<keyword evidence="4" id="KW-0812">Transmembrane</keyword>
<dbReference type="EMBL" id="LXPS01000037">
    <property type="protein sequence ID" value="OAE39565.1"/>
    <property type="molecule type" value="Genomic_DNA"/>
</dbReference>
<dbReference type="Proteomes" id="UP000077098">
    <property type="component" value="Unassembled WGS sequence"/>
</dbReference>
<dbReference type="InterPro" id="IPR050256">
    <property type="entry name" value="Glycosyltransferase_2"/>
</dbReference>
<reference evidence="9 10" key="1">
    <citation type="submission" date="2016-05" db="EMBL/GenBank/DDBJ databases">
        <authorList>
            <person name="Lavstsen T."/>
            <person name="Jespersen J.S."/>
        </authorList>
    </citation>
    <scope>NUCLEOTIDE SEQUENCE [LARGE SCALE GENOMIC DNA]</scope>
    <source>
        <strain evidence="9 10">KCJ1736</strain>
    </source>
</reference>
<comment type="caution">
    <text evidence="9">The sequence shown here is derived from an EMBL/GenBank/DDBJ whole genome shotgun (WGS) entry which is preliminary data.</text>
</comment>
<evidence type="ECO:0000256" key="4">
    <source>
        <dbReference type="ARBA" id="ARBA00022692"/>
    </source>
</evidence>
<keyword evidence="7" id="KW-0472">Membrane</keyword>
<dbReference type="InterPro" id="IPR001173">
    <property type="entry name" value="Glyco_trans_2-like"/>
</dbReference>
<keyword evidence="2 9" id="KW-0328">Glycosyltransferase</keyword>
<feature type="domain" description="Glycosyltransferase 2-like" evidence="8">
    <location>
        <begin position="38"/>
        <end position="200"/>
    </location>
</feature>
<keyword evidence="1" id="KW-1003">Cell membrane</keyword>
<gene>
    <name evidence="9" type="ORF">A7J57_23960</name>
</gene>
<accession>A0A176X271</accession>